<organism evidence="8">
    <name type="scientific">Blastocystis hominis</name>
    <dbReference type="NCBI Taxonomy" id="12968"/>
    <lineage>
        <taxon>Eukaryota</taxon>
        <taxon>Sar</taxon>
        <taxon>Stramenopiles</taxon>
        <taxon>Bigyra</taxon>
        <taxon>Opalozoa</taxon>
        <taxon>Opalinata</taxon>
        <taxon>Blastocystidae</taxon>
        <taxon>Blastocystis</taxon>
    </lineage>
</organism>
<name>D8M8S0_BLAHO</name>
<dbReference type="AlphaFoldDB" id="D8M8S0"/>
<reference evidence="8" key="1">
    <citation type="submission" date="2010-02" db="EMBL/GenBank/DDBJ databases">
        <title>Sequencing and annotation of the Blastocystis hominis genome.</title>
        <authorList>
            <person name="Wincker P."/>
        </authorList>
    </citation>
    <scope>NUCLEOTIDE SEQUENCE</scope>
    <source>
        <strain evidence="8">Singapore isolate B</strain>
    </source>
</reference>
<dbReference type="FunFam" id="3.30.420.40:FF:000148">
    <property type="entry name" value="Actin, alpha skeletal muscle"/>
    <property type="match status" value="1"/>
</dbReference>
<evidence type="ECO:0000256" key="7">
    <source>
        <dbReference type="RuleBase" id="RU000487"/>
    </source>
</evidence>
<proteinExistence type="inferred from homology"/>
<dbReference type="InterPro" id="IPR004000">
    <property type="entry name" value="Actin"/>
</dbReference>
<dbReference type="RefSeq" id="XP_012898507.1">
    <property type="nucleotide sequence ID" value="XM_013043053.1"/>
</dbReference>
<keyword evidence="2" id="KW-0963">Cytoplasm</keyword>
<dbReference type="SUPFAM" id="SSF53067">
    <property type="entry name" value="Actin-like ATPase domain"/>
    <property type="match status" value="2"/>
</dbReference>
<evidence type="ECO:0000256" key="6">
    <source>
        <dbReference type="ARBA" id="ARBA00049360"/>
    </source>
</evidence>
<dbReference type="GO" id="GO:0005524">
    <property type="term" value="F:ATP binding"/>
    <property type="evidence" value="ECO:0007669"/>
    <property type="project" value="UniProtKB-KW"/>
</dbReference>
<dbReference type="SMART" id="SM00268">
    <property type="entry name" value="ACTIN"/>
    <property type="match status" value="1"/>
</dbReference>
<dbReference type="EMBL" id="FN668688">
    <property type="protein sequence ID" value="CBK24459.2"/>
    <property type="molecule type" value="Genomic_DNA"/>
</dbReference>
<dbReference type="PRINTS" id="PR00190">
    <property type="entry name" value="ACTIN"/>
</dbReference>
<keyword evidence="4" id="KW-0067">ATP-binding</keyword>
<evidence type="ECO:0000256" key="1">
    <source>
        <dbReference type="ARBA" id="ARBA00004245"/>
    </source>
</evidence>
<dbReference type="Gene3D" id="3.90.640.10">
    <property type="entry name" value="Actin, Chain A, domain 4"/>
    <property type="match status" value="1"/>
</dbReference>
<protein>
    <submittedName>
        <fullName evidence="8">Uncharacterized protein</fullName>
    </submittedName>
</protein>
<evidence type="ECO:0000256" key="5">
    <source>
        <dbReference type="ARBA" id="ARBA00023212"/>
    </source>
</evidence>
<comment type="catalytic activity">
    <reaction evidence="6">
        <text>ATP + H2O = ADP + phosphate + H(+)</text>
        <dbReference type="Rhea" id="RHEA:13065"/>
        <dbReference type="ChEBI" id="CHEBI:15377"/>
        <dbReference type="ChEBI" id="CHEBI:15378"/>
        <dbReference type="ChEBI" id="CHEBI:30616"/>
        <dbReference type="ChEBI" id="CHEBI:43474"/>
        <dbReference type="ChEBI" id="CHEBI:456216"/>
    </reaction>
</comment>
<comment type="subcellular location">
    <subcellularLocation>
        <location evidence="1">Cytoplasm</location>
        <location evidence="1">Cytoskeleton</location>
    </subcellularLocation>
</comment>
<dbReference type="OrthoDB" id="421448at2759"/>
<keyword evidence="5" id="KW-0206">Cytoskeleton</keyword>
<evidence type="ECO:0000256" key="2">
    <source>
        <dbReference type="ARBA" id="ARBA00022490"/>
    </source>
</evidence>
<keyword evidence="3" id="KW-0547">Nucleotide-binding</keyword>
<dbReference type="Proteomes" id="UP000008312">
    <property type="component" value="Unassembled WGS sequence"/>
</dbReference>
<comment type="similarity">
    <text evidence="7">Belongs to the actin family.</text>
</comment>
<evidence type="ECO:0000256" key="3">
    <source>
        <dbReference type="ARBA" id="ARBA00022741"/>
    </source>
</evidence>
<evidence type="ECO:0000313" key="8">
    <source>
        <dbReference type="EMBL" id="CBK24459.2"/>
    </source>
</evidence>
<dbReference type="InterPro" id="IPR043129">
    <property type="entry name" value="ATPase_NBD"/>
</dbReference>
<dbReference type="CDD" id="cd10221">
    <property type="entry name" value="ASKHA_NBD_Arp3-like"/>
    <property type="match status" value="1"/>
</dbReference>
<keyword evidence="9" id="KW-1185">Reference proteome</keyword>
<dbReference type="GO" id="GO:0005856">
    <property type="term" value="C:cytoskeleton"/>
    <property type="evidence" value="ECO:0007669"/>
    <property type="project" value="UniProtKB-SubCell"/>
</dbReference>
<dbReference type="Gene3D" id="3.30.420.40">
    <property type="match status" value="2"/>
</dbReference>
<dbReference type="Pfam" id="PF00022">
    <property type="entry name" value="Actin"/>
    <property type="match status" value="2"/>
</dbReference>
<sequence length="422" mass="47153">MFSINNQPIVIDSGTGFTKVGFAGNGAPTAIFPTAIAYPSHKRTTRSFQSLDDLDYFVGEQAFGKTDYIPTYPIQHGIIQDWNSMERIYDYSIYQELRCNPEDHYFLITEPFNNTPENREYTAEVMFETFNVPGMYIATQAVLCLYANELSKKDGGAMNSAVSGVVVDAGEGGTSIIPVAEGYVLGAAVKTLPLGGHDISEFILRRLRERNEPVPSEDILDAVKQVKESLCYCCGNLVKEFFAFDEDRSKFKTVSGINARTQQKWTIDVGYEQFLAPELFFNPEILNPEYTTPLANLVDQTIMRCPVDVRRPLYSNIVVAGGSTKFKGFDKRLSRDLKRIVKARYDANISAVRAKLQGNLEIQGKEMEVVVKPPKKREIASWMGGSYVASQDEFVGACVTKAEYEEKGAKVARKNALVKVDY</sequence>
<accession>D8M8S0</accession>
<dbReference type="PANTHER" id="PTHR11937">
    <property type="entry name" value="ACTIN"/>
    <property type="match status" value="1"/>
</dbReference>
<evidence type="ECO:0000313" key="9">
    <source>
        <dbReference type="Proteomes" id="UP000008312"/>
    </source>
</evidence>
<dbReference type="OMA" id="DVMEEYW"/>
<evidence type="ECO:0000256" key="4">
    <source>
        <dbReference type="ARBA" id="ARBA00022840"/>
    </source>
</evidence>
<dbReference type="InParanoid" id="D8M8S0"/>
<gene>
    <name evidence="8" type="ORF">GSBLH_T00004198001</name>
</gene>
<dbReference type="GeneID" id="24921235"/>